<proteinExistence type="inferred from homology"/>
<dbReference type="GO" id="GO:0046872">
    <property type="term" value="F:metal ion binding"/>
    <property type="evidence" value="ECO:0007669"/>
    <property type="project" value="UniProtKB-KW"/>
</dbReference>
<comment type="pathway">
    <text evidence="2">Protein modification; peptidyl-diphthamide biosynthesis.</text>
</comment>
<dbReference type="InterPro" id="IPR000182">
    <property type="entry name" value="GNAT_dom"/>
</dbReference>
<evidence type="ECO:0000256" key="6">
    <source>
        <dbReference type="ARBA" id="ARBA00022679"/>
    </source>
</evidence>
<comment type="catalytic activity">
    <reaction evidence="14">
        <text>L-histidyl-[translation elongation factor 2] + S-adenosyl-L-methionine = 2-[(3S)-amino-3-carboxypropyl]-L-histidyl-[translation elongation factor 2] + S-methyl-5'-thioadenosine + H(+)</text>
        <dbReference type="Rhea" id="RHEA:36783"/>
        <dbReference type="Rhea" id="RHEA-COMP:9748"/>
        <dbReference type="Rhea" id="RHEA-COMP:9749"/>
        <dbReference type="ChEBI" id="CHEBI:15378"/>
        <dbReference type="ChEBI" id="CHEBI:17509"/>
        <dbReference type="ChEBI" id="CHEBI:29979"/>
        <dbReference type="ChEBI" id="CHEBI:59789"/>
        <dbReference type="ChEBI" id="CHEBI:73995"/>
        <dbReference type="EC" id="2.5.1.108"/>
    </reaction>
</comment>
<evidence type="ECO:0000256" key="2">
    <source>
        <dbReference type="ARBA" id="ARBA00005156"/>
    </source>
</evidence>
<sequence>MATVPSDPGIHSPPPPRPRFGGLGAAKSPAAPSTADPSTALVAGPKIPAAITEDPELLVALGALPPNYNFEIPKTIWRLKQMIAQRPAEQLSPSEPPLVALQMPEGLLLYACAIADILERFAAVECVIMGDVTYGACCVDDLSAAALGCLLLVHYGHSCLVPIDRMATDVLYVFVEISIDTPHLVDTVALNFAPEQRLALCGTIQFAGALHAARAALSARFATVELPQCRPLSAGEVLGCTSPQLDGFDACVFVADGRFHPESVMIQNPHVPLYRYDPYSKAITRERYEHGRMHALRQAAIATARGATRWGLVLGTLGRQGNPDVLQHLQALLARKGCTQVTLLLSEIFPAKLAAIEHVEAWIQVACPRLSIDWGHAFAAPLLTPYEAEIALGVRDWLPTYPMDNYAKAGGSYANYATDEVRAVTLGRCCKGDSGEPTVGAEACGAALGGCACEAQGAGDPRALLQRSSLTLAITKLVVAPNARRSGVGRALMAHALEMASKARAQCCTLHVDETNEPAKALYLAMGFVVAGRRQDYYCVGRSALAMERILFKE</sequence>
<keyword evidence="18" id="KW-1185">Reference proteome</keyword>
<dbReference type="Gene3D" id="3.40.630.30">
    <property type="match status" value="1"/>
</dbReference>
<dbReference type="Proteomes" id="UP000037460">
    <property type="component" value="Unassembled WGS sequence"/>
</dbReference>
<dbReference type="UniPathway" id="UPA00559"/>
<evidence type="ECO:0000256" key="11">
    <source>
        <dbReference type="ARBA" id="ARBA00031690"/>
    </source>
</evidence>
<gene>
    <name evidence="17" type="ORF">Ctob_001330</name>
</gene>
<dbReference type="Gene3D" id="3.40.50.11840">
    <property type="entry name" value="Diphthamide synthesis DPH1/DPH2 domain 1"/>
    <property type="match status" value="1"/>
</dbReference>
<name>A0A0M0JM55_9EUKA</name>
<dbReference type="InterPro" id="IPR016181">
    <property type="entry name" value="Acyl_CoA_acyltransferase"/>
</dbReference>
<keyword evidence="7" id="KW-0949">S-adenosyl-L-methionine</keyword>
<evidence type="ECO:0000256" key="7">
    <source>
        <dbReference type="ARBA" id="ARBA00022691"/>
    </source>
</evidence>
<dbReference type="InterPro" id="IPR016435">
    <property type="entry name" value="DPH1/DPH2"/>
</dbReference>
<evidence type="ECO:0000313" key="18">
    <source>
        <dbReference type="Proteomes" id="UP000037460"/>
    </source>
</evidence>
<accession>A0A0M0JM55</accession>
<comment type="caution">
    <text evidence="17">The sequence shown here is derived from an EMBL/GenBank/DDBJ whole genome shotgun (WGS) entry which is preliminary data.</text>
</comment>
<feature type="compositionally biased region" description="Low complexity" evidence="15">
    <location>
        <begin position="25"/>
        <end position="39"/>
    </location>
</feature>
<keyword evidence="6" id="KW-0808">Transferase</keyword>
<dbReference type="Gene3D" id="3.40.50.11850">
    <property type="entry name" value="Diphthamide synthesis DPH1/DPH2 domain 2"/>
    <property type="match status" value="1"/>
</dbReference>
<evidence type="ECO:0000256" key="4">
    <source>
        <dbReference type="ARBA" id="ARBA00012221"/>
    </source>
</evidence>
<dbReference type="Gene3D" id="3.40.50.11860">
    <property type="entry name" value="Diphthamide synthesis DPH1/DPH2 domain 3"/>
    <property type="match status" value="1"/>
</dbReference>
<dbReference type="GO" id="GO:0051536">
    <property type="term" value="F:iron-sulfur cluster binding"/>
    <property type="evidence" value="ECO:0007669"/>
    <property type="project" value="UniProtKB-KW"/>
</dbReference>
<evidence type="ECO:0000256" key="8">
    <source>
        <dbReference type="ARBA" id="ARBA00022723"/>
    </source>
</evidence>
<dbReference type="InterPro" id="IPR042265">
    <property type="entry name" value="DPH1/DPH2_3"/>
</dbReference>
<dbReference type="SUPFAM" id="SSF55729">
    <property type="entry name" value="Acyl-CoA N-acyltransferases (Nat)"/>
    <property type="match status" value="1"/>
</dbReference>
<keyword evidence="10" id="KW-0411">Iron-sulfur</keyword>
<dbReference type="NCBIfam" id="TIGR00322">
    <property type="entry name" value="diphth2_R"/>
    <property type="match status" value="1"/>
</dbReference>
<dbReference type="PROSITE" id="PS51186">
    <property type="entry name" value="GNAT"/>
    <property type="match status" value="1"/>
</dbReference>
<feature type="domain" description="N-acetyltransferase" evidence="16">
    <location>
        <begin position="392"/>
        <end position="552"/>
    </location>
</feature>
<dbReference type="Pfam" id="PF01866">
    <property type="entry name" value="Diphthamide_syn"/>
    <property type="match status" value="1"/>
</dbReference>
<dbReference type="Pfam" id="PF00583">
    <property type="entry name" value="Acetyltransf_1"/>
    <property type="match status" value="1"/>
</dbReference>
<feature type="region of interest" description="Disordered" evidence="15">
    <location>
        <begin position="1"/>
        <end position="39"/>
    </location>
</feature>
<dbReference type="GO" id="GO:0017183">
    <property type="term" value="P:protein histidyl modification to diphthamide"/>
    <property type="evidence" value="ECO:0007669"/>
    <property type="project" value="UniProtKB-UniPathway"/>
</dbReference>
<dbReference type="FunFam" id="3.40.50.11850:FF:000001">
    <property type="entry name" value="2-(3-amino-3-carboxypropyl)histidine synthase subunit 1"/>
    <property type="match status" value="1"/>
</dbReference>
<reference evidence="18" key="1">
    <citation type="journal article" date="2015" name="PLoS Genet.">
        <title>Genome Sequence and Transcriptome Analyses of Chrysochromulina tobin: Metabolic Tools for Enhanced Algal Fitness in the Prominent Order Prymnesiales (Haptophyceae).</title>
        <authorList>
            <person name="Hovde B.T."/>
            <person name="Deodato C.R."/>
            <person name="Hunsperger H.M."/>
            <person name="Ryken S.A."/>
            <person name="Yost W."/>
            <person name="Jha R.K."/>
            <person name="Patterson J."/>
            <person name="Monnat R.J. Jr."/>
            <person name="Barlow S.B."/>
            <person name="Starkenburg S.R."/>
            <person name="Cattolico R.A."/>
        </authorList>
    </citation>
    <scope>NUCLEOTIDE SEQUENCE</scope>
    <source>
        <strain evidence="18">CCMP291</strain>
    </source>
</reference>
<evidence type="ECO:0000256" key="3">
    <source>
        <dbReference type="ARBA" id="ARBA00010173"/>
    </source>
</evidence>
<dbReference type="PANTHER" id="PTHR10762:SF1">
    <property type="entry name" value="2-(3-AMINO-3-CARBOXYPROPYL)HISTIDINE SYNTHASE SUBUNIT 1"/>
    <property type="match status" value="1"/>
</dbReference>
<dbReference type="EMBL" id="JWZX01002689">
    <property type="protein sequence ID" value="KOO27659.1"/>
    <property type="molecule type" value="Genomic_DNA"/>
</dbReference>
<dbReference type="GO" id="GO:0090560">
    <property type="term" value="F:2-(3-amino-3-carboxypropyl)histidine synthase activity"/>
    <property type="evidence" value="ECO:0007669"/>
    <property type="project" value="UniProtKB-EC"/>
</dbReference>
<dbReference type="InterPro" id="IPR042263">
    <property type="entry name" value="DPH1/DPH2_1"/>
</dbReference>
<dbReference type="FunFam" id="3.40.50.11860:FF:000002">
    <property type="entry name" value="2-(3-amino-3-carboxypropyl)histidine synthase subunit 1"/>
    <property type="match status" value="1"/>
</dbReference>
<evidence type="ECO:0000256" key="13">
    <source>
        <dbReference type="ARBA" id="ARBA00032789"/>
    </source>
</evidence>
<protein>
    <recommendedName>
        <fullName evidence="5">2-(3-amino-3-carboxypropyl)histidine synthase subunit 1</fullName>
        <ecNumber evidence="4">2.5.1.108</ecNumber>
    </recommendedName>
    <alternativeName>
        <fullName evidence="12">Diphthamide biosynthesis protein 1</fullName>
    </alternativeName>
    <alternativeName>
        <fullName evidence="13">Diphtheria toxin resistance protein 1</fullName>
    </alternativeName>
    <alternativeName>
        <fullName evidence="11">S-adenosyl-L-methionine:L-histidine 3-amino-3-carboxypropyltransferase 1</fullName>
    </alternativeName>
</protein>
<evidence type="ECO:0000256" key="12">
    <source>
        <dbReference type="ARBA" id="ARBA00032574"/>
    </source>
</evidence>
<comment type="cofactor">
    <cofactor evidence="1">
        <name>[4Fe-4S] cluster</name>
        <dbReference type="ChEBI" id="CHEBI:49883"/>
    </cofactor>
</comment>
<evidence type="ECO:0000256" key="10">
    <source>
        <dbReference type="ARBA" id="ARBA00023014"/>
    </source>
</evidence>
<evidence type="ECO:0000256" key="15">
    <source>
        <dbReference type="SAM" id="MobiDB-lite"/>
    </source>
</evidence>
<comment type="similarity">
    <text evidence="3">Belongs to the DPH1/DPH2 family. DPH1 subfamily.</text>
</comment>
<evidence type="ECO:0000256" key="1">
    <source>
        <dbReference type="ARBA" id="ARBA00001966"/>
    </source>
</evidence>
<keyword evidence="9" id="KW-0408">Iron</keyword>
<dbReference type="PANTHER" id="PTHR10762">
    <property type="entry name" value="DIPHTHAMIDE BIOSYNTHESIS PROTEIN"/>
    <property type="match status" value="1"/>
</dbReference>
<organism evidence="17 18">
    <name type="scientific">Chrysochromulina tobinii</name>
    <dbReference type="NCBI Taxonomy" id="1460289"/>
    <lineage>
        <taxon>Eukaryota</taxon>
        <taxon>Haptista</taxon>
        <taxon>Haptophyta</taxon>
        <taxon>Prymnesiophyceae</taxon>
        <taxon>Prymnesiales</taxon>
        <taxon>Chrysochromulinaceae</taxon>
        <taxon>Chrysochromulina</taxon>
    </lineage>
</organism>
<keyword evidence="8" id="KW-0479">Metal-binding</keyword>
<evidence type="ECO:0000256" key="5">
    <source>
        <dbReference type="ARBA" id="ARBA00021915"/>
    </source>
</evidence>
<dbReference type="SFLD" id="SFLDS00032">
    <property type="entry name" value="Radical_SAM_3-amino-3-carboxyp"/>
    <property type="match status" value="1"/>
</dbReference>
<dbReference type="InterPro" id="IPR042264">
    <property type="entry name" value="DPH1/DPH2_2"/>
</dbReference>
<dbReference type="AlphaFoldDB" id="A0A0M0JM55"/>
<evidence type="ECO:0000259" key="16">
    <source>
        <dbReference type="PROSITE" id="PS51186"/>
    </source>
</evidence>
<evidence type="ECO:0000313" key="17">
    <source>
        <dbReference type="EMBL" id="KOO27659.1"/>
    </source>
</evidence>
<dbReference type="GO" id="GO:0016747">
    <property type="term" value="F:acyltransferase activity, transferring groups other than amino-acyl groups"/>
    <property type="evidence" value="ECO:0007669"/>
    <property type="project" value="InterPro"/>
</dbReference>
<dbReference type="EC" id="2.5.1.108" evidence="4"/>
<evidence type="ECO:0000256" key="9">
    <source>
        <dbReference type="ARBA" id="ARBA00023004"/>
    </source>
</evidence>
<evidence type="ECO:0000256" key="14">
    <source>
        <dbReference type="ARBA" id="ARBA00048403"/>
    </source>
</evidence>
<dbReference type="CDD" id="cd04301">
    <property type="entry name" value="NAT_SF"/>
    <property type="match status" value="1"/>
</dbReference>
<dbReference type="OrthoDB" id="1649088at2759"/>
<dbReference type="FunFam" id="3.40.50.11840:FF:000001">
    <property type="entry name" value="2-(3-amino-3-carboxypropyl)histidine synthase subunit 1"/>
    <property type="match status" value="1"/>
</dbReference>